<keyword evidence="12 18" id="KW-0472">Membrane</keyword>
<dbReference type="KEGG" id="ppnm:LV28_25175"/>
<feature type="domain" description="Prepilin type IV endopeptidase peptidase" evidence="19">
    <location>
        <begin position="103"/>
        <end position="209"/>
    </location>
</feature>
<dbReference type="KEGG" id="prb:X636_24910"/>
<dbReference type="GO" id="GO:0008168">
    <property type="term" value="F:methyltransferase activity"/>
    <property type="evidence" value="ECO:0007669"/>
    <property type="project" value="UniProtKB-KW"/>
</dbReference>
<keyword evidence="4" id="KW-0997">Cell inner membrane</keyword>
<dbReference type="STRING" id="93220.A6P55_23370"/>
<comment type="similarity">
    <text evidence="2 17">Belongs to the peptidase A24 family.</text>
</comment>
<evidence type="ECO:0000256" key="12">
    <source>
        <dbReference type="ARBA" id="ARBA00023136"/>
    </source>
</evidence>
<evidence type="ECO:0000256" key="6">
    <source>
        <dbReference type="ARBA" id="ARBA00022670"/>
    </source>
</evidence>
<evidence type="ECO:0000256" key="7">
    <source>
        <dbReference type="ARBA" id="ARBA00022679"/>
    </source>
</evidence>
<evidence type="ECO:0000313" key="20">
    <source>
        <dbReference type="EMBL" id="SUA74723.1"/>
    </source>
</evidence>
<keyword evidence="6" id="KW-0645">Protease</keyword>
<dbReference type="InterPro" id="IPR000045">
    <property type="entry name" value="Prepilin_IV_endopep_pep"/>
</dbReference>
<keyword evidence="8" id="KW-0949">S-adenosyl-L-methionine</keyword>
<comment type="catalytic activity">
    <reaction evidence="14">
        <text>Typically cleaves a -Gly-|-Phe- bond to release an N-terminal, basic peptide of 5-8 residues from type IV prepilin, and then N-methylates the new N-terminal amino group, the methyl donor being S-adenosyl-L-methionine.</text>
        <dbReference type="EC" id="3.4.23.43"/>
    </reaction>
</comment>
<dbReference type="FunFam" id="1.20.120.1220:FF:000001">
    <property type="entry name" value="Type 4 prepilin-like proteins leader peptide-processing enzyme"/>
    <property type="match status" value="1"/>
</dbReference>
<dbReference type="PANTHER" id="PTHR30487">
    <property type="entry name" value="TYPE 4 PREPILIN-LIKE PROTEINS LEADER PEPTIDE-PROCESSING ENZYME"/>
    <property type="match status" value="1"/>
</dbReference>
<dbReference type="PRINTS" id="PR00864">
    <property type="entry name" value="PREPILNPTASE"/>
</dbReference>
<protein>
    <recommendedName>
        <fullName evidence="16">Prepilin leader peptidase/N-methyltransferase</fullName>
        <ecNumber evidence="15">3.4.23.43</ecNumber>
    </recommendedName>
</protein>
<dbReference type="GeneID" id="57198956"/>
<keyword evidence="7" id="KW-0808">Transferase</keyword>
<dbReference type="Pfam" id="PF01478">
    <property type="entry name" value="Peptidase_A24"/>
    <property type="match status" value="1"/>
</dbReference>
<dbReference type="InterPro" id="IPR050882">
    <property type="entry name" value="Prepilin_peptidase/N-MTase"/>
</dbReference>
<sequence>MEFSIPFIAIPTGLVAGLSADALIRHVPWAVERRLHADVEDYLGTFGHTSVQTPVLAPAPPITLRASLGTARLWWVIVMCIALIGASLAVFGINFKGAAAAGLCVLLVALAMIDLEHQLLPDVLTLPLLWAGLLVNVQGTFAPLASAVLGAAAGYGVLWVLYWAFRLLARKEGMGFGDFKLLAALGAWLGTGHLLEMILVSSVVAAVTTLALIALKKMDRENPFPFGPFLAIAGVVSLLVGPLALPVV</sequence>
<dbReference type="InterPro" id="IPR014032">
    <property type="entry name" value="Peptidase_A24A_bac"/>
</dbReference>
<feature type="transmembrane region" description="Helical" evidence="18">
    <location>
        <begin position="140"/>
        <end position="162"/>
    </location>
</feature>
<feature type="transmembrane region" description="Helical" evidence="18">
    <location>
        <begin position="100"/>
        <end position="120"/>
    </location>
</feature>
<evidence type="ECO:0000256" key="14">
    <source>
        <dbReference type="ARBA" id="ARBA00050401"/>
    </source>
</evidence>
<reference evidence="20 21" key="1">
    <citation type="submission" date="2018-06" db="EMBL/GenBank/DDBJ databases">
        <authorList>
            <consortium name="Pathogen Informatics"/>
            <person name="Doyle S."/>
        </authorList>
    </citation>
    <scope>NUCLEOTIDE SEQUENCE [LARGE SCALE GENOMIC DNA]</scope>
    <source>
        <strain evidence="20 21">NCTC13160</strain>
    </source>
</reference>
<dbReference type="Gene3D" id="1.20.120.1220">
    <property type="match status" value="1"/>
</dbReference>
<dbReference type="GO" id="GO:0006465">
    <property type="term" value="P:signal peptide processing"/>
    <property type="evidence" value="ECO:0007669"/>
    <property type="project" value="TreeGrafter"/>
</dbReference>
<evidence type="ECO:0000256" key="5">
    <source>
        <dbReference type="ARBA" id="ARBA00022603"/>
    </source>
</evidence>
<feature type="transmembrane region" description="Helical" evidence="18">
    <location>
        <begin position="227"/>
        <end position="245"/>
    </location>
</feature>
<evidence type="ECO:0000256" key="13">
    <source>
        <dbReference type="ARBA" id="ARBA00023268"/>
    </source>
</evidence>
<evidence type="ECO:0000256" key="15">
    <source>
        <dbReference type="ARBA" id="ARBA00067082"/>
    </source>
</evidence>
<evidence type="ECO:0000256" key="9">
    <source>
        <dbReference type="ARBA" id="ARBA00022692"/>
    </source>
</evidence>
<dbReference type="KEGG" id="ppno:DA70_03990"/>
<dbReference type="GO" id="GO:0005886">
    <property type="term" value="C:plasma membrane"/>
    <property type="evidence" value="ECO:0007669"/>
    <property type="project" value="UniProtKB-SubCell"/>
</dbReference>
<dbReference type="PANTHER" id="PTHR30487:SF0">
    <property type="entry name" value="PREPILIN LEADER PEPTIDASE_N-METHYLTRANSFERASE-RELATED"/>
    <property type="match status" value="1"/>
</dbReference>
<evidence type="ECO:0000256" key="16">
    <source>
        <dbReference type="ARBA" id="ARBA00071870"/>
    </source>
</evidence>
<evidence type="ECO:0000256" key="17">
    <source>
        <dbReference type="RuleBase" id="RU003793"/>
    </source>
</evidence>
<keyword evidence="10" id="KW-0378">Hydrolase</keyword>
<dbReference type="AlphaFoldDB" id="A0A378YDC6"/>
<evidence type="ECO:0000313" key="21">
    <source>
        <dbReference type="Proteomes" id="UP000254573"/>
    </source>
</evidence>
<dbReference type="GO" id="GO:0032259">
    <property type="term" value="P:methylation"/>
    <property type="evidence" value="ECO:0007669"/>
    <property type="project" value="UniProtKB-KW"/>
</dbReference>
<organism evidence="20 21">
    <name type="scientific">Pandoraea pnomenusa</name>
    <dbReference type="NCBI Taxonomy" id="93220"/>
    <lineage>
        <taxon>Bacteria</taxon>
        <taxon>Pseudomonadati</taxon>
        <taxon>Pseudomonadota</taxon>
        <taxon>Betaproteobacteria</taxon>
        <taxon>Burkholderiales</taxon>
        <taxon>Burkholderiaceae</taxon>
        <taxon>Pandoraea</taxon>
    </lineage>
</organism>
<keyword evidence="9 18" id="KW-0812">Transmembrane</keyword>
<evidence type="ECO:0000256" key="18">
    <source>
        <dbReference type="SAM" id="Phobius"/>
    </source>
</evidence>
<dbReference type="Proteomes" id="UP000254573">
    <property type="component" value="Unassembled WGS sequence"/>
</dbReference>
<keyword evidence="3" id="KW-1003">Cell membrane</keyword>
<evidence type="ECO:0000256" key="10">
    <source>
        <dbReference type="ARBA" id="ARBA00022801"/>
    </source>
</evidence>
<feature type="transmembrane region" description="Helical" evidence="18">
    <location>
        <begin position="73"/>
        <end position="93"/>
    </location>
</feature>
<evidence type="ECO:0000256" key="11">
    <source>
        <dbReference type="ARBA" id="ARBA00022989"/>
    </source>
</evidence>
<keyword evidence="5" id="KW-0489">Methyltransferase</keyword>
<evidence type="ECO:0000259" key="19">
    <source>
        <dbReference type="Pfam" id="PF01478"/>
    </source>
</evidence>
<evidence type="ECO:0000256" key="4">
    <source>
        <dbReference type="ARBA" id="ARBA00022519"/>
    </source>
</evidence>
<dbReference type="RefSeq" id="WP_023595973.1">
    <property type="nucleotide sequence ID" value="NC_023018.2"/>
</dbReference>
<dbReference type="GO" id="GO:0004190">
    <property type="term" value="F:aspartic-type endopeptidase activity"/>
    <property type="evidence" value="ECO:0007669"/>
    <property type="project" value="UniProtKB-EC"/>
</dbReference>
<evidence type="ECO:0000256" key="1">
    <source>
        <dbReference type="ARBA" id="ARBA00004429"/>
    </source>
</evidence>
<gene>
    <name evidence="20" type="primary">outO_1</name>
    <name evidence="20" type="ORF">NCTC13160_00462</name>
</gene>
<keyword evidence="13" id="KW-0511">Multifunctional enzyme</keyword>
<feature type="transmembrane region" description="Helical" evidence="18">
    <location>
        <begin position="197"/>
        <end position="215"/>
    </location>
</feature>
<evidence type="ECO:0000256" key="3">
    <source>
        <dbReference type="ARBA" id="ARBA00022475"/>
    </source>
</evidence>
<dbReference type="EMBL" id="UGSG01000001">
    <property type="protein sequence ID" value="SUA74723.1"/>
    <property type="molecule type" value="Genomic_DNA"/>
</dbReference>
<keyword evidence="11 18" id="KW-1133">Transmembrane helix</keyword>
<evidence type="ECO:0000256" key="8">
    <source>
        <dbReference type="ARBA" id="ARBA00022691"/>
    </source>
</evidence>
<evidence type="ECO:0000256" key="2">
    <source>
        <dbReference type="ARBA" id="ARBA00005801"/>
    </source>
</evidence>
<proteinExistence type="inferred from homology"/>
<comment type="subcellular location">
    <subcellularLocation>
        <location evidence="1">Cell inner membrane</location>
        <topology evidence="1">Multi-pass membrane protein</topology>
    </subcellularLocation>
</comment>
<accession>A0A378YDC6</accession>
<dbReference type="EC" id="3.4.23.43" evidence="15"/>
<name>A0A378YDC6_9BURK</name>